<evidence type="ECO:0000313" key="4">
    <source>
        <dbReference type="Proteomes" id="UP000659654"/>
    </source>
</evidence>
<proteinExistence type="predicted"/>
<accession>A0A1I7SR56</accession>
<dbReference type="EMBL" id="CAJFDI010000003">
    <property type="protein sequence ID" value="CAD5222590.1"/>
    <property type="molecule type" value="Genomic_DNA"/>
</dbReference>
<dbReference type="Proteomes" id="UP000095284">
    <property type="component" value="Unplaced"/>
</dbReference>
<reference evidence="2" key="2">
    <citation type="submission" date="2020-09" db="EMBL/GenBank/DDBJ databases">
        <authorList>
            <person name="Kikuchi T."/>
        </authorList>
    </citation>
    <scope>NUCLEOTIDE SEQUENCE</scope>
    <source>
        <strain evidence="2">Ka4C1</strain>
    </source>
</reference>
<organism evidence="3 5">
    <name type="scientific">Bursaphelenchus xylophilus</name>
    <name type="common">Pinewood nematode worm</name>
    <name type="synonym">Aphelenchoides xylophilus</name>
    <dbReference type="NCBI Taxonomy" id="6326"/>
    <lineage>
        <taxon>Eukaryota</taxon>
        <taxon>Metazoa</taxon>
        <taxon>Ecdysozoa</taxon>
        <taxon>Nematoda</taxon>
        <taxon>Chromadorea</taxon>
        <taxon>Rhabditida</taxon>
        <taxon>Tylenchina</taxon>
        <taxon>Tylenchomorpha</taxon>
        <taxon>Aphelenchoidea</taxon>
        <taxon>Aphelenchoididae</taxon>
        <taxon>Bursaphelenchus</taxon>
    </lineage>
</organism>
<name>A0A1I7SR56_BURXY</name>
<dbReference type="EMBL" id="CAJFCV020000003">
    <property type="protein sequence ID" value="CAG9110855.1"/>
    <property type="molecule type" value="Genomic_DNA"/>
</dbReference>
<evidence type="ECO:0000313" key="3">
    <source>
        <dbReference type="Proteomes" id="UP000095284"/>
    </source>
</evidence>
<dbReference type="WBParaSite" id="BXY_1552000.1">
    <property type="protein sequence ID" value="BXY_1552000.1"/>
    <property type="gene ID" value="BXY_1552000"/>
</dbReference>
<dbReference type="AlphaFoldDB" id="A0A1I7SR56"/>
<feature type="region of interest" description="Disordered" evidence="1">
    <location>
        <begin position="1"/>
        <end position="70"/>
    </location>
</feature>
<dbReference type="Proteomes" id="UP000582659">
    <property type="component" value="Unassembled WGS sequence"/>
</dbReference>
<gene>
    <name evidence="2" type="ORF">BXYJ_LOCUS7555</name>
</gene>
<reference evidence="5" key="1">
    <citation type="submission" date="2016-11" db="UniProtKB">
        <authorList>
            <consortium name="WormBaseParasite"/>
        </authorList>
    </citation>
    <scope>IDENTIFICATION</scope>
</reference>
<dbReference type="Proteomes" id="UP000659654">
    <property type="component" value="Unassembled WGS sequence"/>
</dbReference>
<keyword evidence="4" id="KW-1185">Reference proteome</keyword>
<evidence type="ECO:0000313" key="2">
    <source>
        <dbReference type="EMBL" id="CAD5222590.1"/>
    </source>
</evidence>
<feature type="compositionally biased region" description="Polar residues" evidence="1">
    <location>
        <begin position="7"/>
        <end position="16"/>
    </location>
</feature>
<protein>
    <submittedName>
        <fullName evidence="2">(pine wood nematode) hypothetical protein</fullName>
    </submittedName>
</protein>
<feature type="compositionally biased region" description="Pro residues" evidence="1">
    <location>
        <begin position="18"/>
        <end position="28"/>
    </location>
</feature>
<feature type="compositionally biased region" description="Low complexity" evidence="1">
    <location>
        <begin position="51"/>
        <end position="68"/>
    </location>
</feature>
<evidence type="ECO:0000313" key="5">
    <source>
        <dbReference type="WBParaSite" id="BXY_1552000.1"/>
    </source>
</evidence>
<sequence>MLHFSNFDASRTNRGTPSLPPVMPPSLPPTTRAWPDSTAGLPRNGRDVSKLRSGQLRRSQSLSLSQRPLRARRESIGAYIEPVAPKFSTHQYVFF</sequence>
<evidence type="ECO:0000256" key="1">
    <source>
        <dbReference type="SAM" id="MobiDB-lite"/>
    </source>
</evidence>